<proteinExistence type="predicted"/>
<gene>
    <name evidence="1" type="ORF">B9T62_19305</name>
</gene>
<protein>
    <submittedName>
        <fullName evidence="1">Uncharacterized protein</fullName>
    </submittedName>
</protein>
<dbReference type="EMBL" id="CP021780">
    <property type="protein sequence ID" value="ASA22756.1"/>
    <property type="molecule type" value="Genomic_DNA"/>
</dbReference>
<evidence type="ECO:0000313" key="2">
    <source>
        <dbReference type="Proteomes" id="UP000249890"/>
    </source>
</evidence>
<sequence>MTVTNRWTIRDVATASFFDQVTKKLRARLDSLKQSGLENTADTVYAQGGSGNPKLVGFSGNKAAKFTLQDALFTNDLIAMLLGTEIITAATPVTVDNILKVTGNSVTLDYTPITTGALVSVSKYLPDGTVGESFDYKSASPTAGEYSVTDKVVTFATGALIDGEKVIAYYKTMAGSGTKQLKAQTDKFAGSFELILDVLVRDVLTKQDYAAQITIPSVKLEDNWSMAMAPDGDPATQDIVMEALAVPGSKDLYTMYIFDESDLA</sequence>
<dbReference type="AlphaFoldDB" id="A0A2Z2K837"/>
<reference evidence="1 2" key="1">
    <citation type="submission" date="2017-06" db="EMBL/GenBank/DDBJ databases">
        <title>Complete genome sequence of Paenibacillus donghaensis KCTC 13049T isolated from East Sea sediment, South Korea.</title>
        <authorList>
            <person name="Jung B.K."/>
            <person name="Hong S.-J."/>
            <person name="Shin J.-H."/>
        </authorList>
    </citation>
    <scope>NUCLEOTIDE SEQUENCE [LARGE SCALE GENOMIC DNA]</scope>
    <source>
        <strain evidence="1 2">KCTC 13049</strain>
    </source>
</reference>
<dbReference type="KEGG" id="pdh:B9T62_19305"/>
<accession>A0A2Z2K837</accession>
<dbReference type="OrthoDB" id="1903365at2"/>
<dbReference type="RefSeq" id="WP_087916754.1">
    <property type="nucleotide sequence ID" value="NZ_CP021780.1"/>
</dbReference>
<organism evidence="1 2">
    <name type="scientific">Paenibacillus donghaensis</name>
    <dbReference type="NCBI Taxonomy" id="414771"/>
    <lineage>
        <taxon>Bacteria</taxon>
        <taxon>Bacillati</taxon>
        <taxon>Bacillota</taxon>
        <taxon>Bacilli</taxon>
        <taxon>Bacillales</taxon>
        <taxon>Paenibacillaceae</taxon>
        <taxon>Paenibacillus</taxon>
    </lineage>
</organism>
<dbReference type="Proteomes" id="UP000249890">
    <property type="component" value="Chromosome"/>
</dbReference>
<name>A0A2Z2K837_9BACL</name>
<keyword evidence="2" id="KW-1185">Reference proteome</keyword>
<evidence type="ECO:0000313" key="1">
    <source>
        <dbReference type="EMBL" id="ASA22756.1"/>
    </source>
</evidence>